<feature type="compositionally biased region" description="Polar residues" evidence="1">
    <location>
        <begin position="157"/>
        <end position="182"/>
    </location>
</feature>
<dbReference type="Proteomes" id="UP001152484">
    <property type="component" value="Unassembled WGS sequence"/>
</dbReference>
<sequence length="398" mass="45653">MVLMRTKMDLWMNELEENQKRLRETLERNQQQMKAMLKMMQATIAKLAEQDQSRSRNKLHPSHTSHRSSHHGNTRSSARADGSEENSKYFVSHQEQKLRKGQGDRSRSRHHPVSQTESQTKSRTSSLSSQSQNPSENSQTSSPAICSHPRKARLRGGSSSSPEDLNCSFSSSKVTSRNSASSKTEELPLFNEDEVYDWIDRMERYFRIQAIAEKFKVNVAEKAMGEAACGWFQWWWEYQKREDSWKALKEDLIRDFPPKHRQKTGRTEKQVSSRSPRTPLSTQVSQLAQEFSQSIKKNQMEPTEPVIKQMNNRDEIKDEIKEKKQVIQWPDYVSTSLVVDVDLIPSQVSIIDPLIQPCSFGNRVLMTSETSTEAQEEEVEIVSGESAIIMGKPLTDSG</sequence>
<reference evidence="2" key="1">
    <citation type="submission" date="2022-07" db="EMBL/GenBank/DDBJ databases">
        <authorList>
            <person name="Macas J."/>
            <person name="Novak P."/>
            <person name="Neumann P."/>
        </authorList>
    </citation>
    <scope>NUCLEOTIDE SEQUENCE</scope>
</reference>
<dbReference type="OrthoDB" id="19944at2759"/>
<comment type="caution">
    <text evidence="2">The sequence shown here is derived from an EMBL/GenBank/DDBJ whole genome shotgun (WGS) entry which is preliminary data.</text>
</comment>
<evidence type="ECO:0000313" key="2">
    <source>
        <dbReference type="EMBL" id="CAH9052686.1"/>
    </source>
</evidence>
<proteinExistence type="predicted"/>
<feature type="compositionally biased region" description="Low complexity" evidence="1">
    <location>
        <begin position="118"/>
        <end position="142"/>
    </location>
</feature>
<feature type="compositionally biased region" description="Basic residues" evidence="1">
    <location>
        <begin position="55"/>
        <end position="73"/>
    </location>
</feature>
<keyword evidence="3" id="KW-1185">Reference proteome</keyword>
<evidence type="ECO:0000313" key="3">
    <source>
        <dbReference type="Proteomes" id="UP001152484"/>
    </source>
</evidence>
<accession>A0A9P0YFM0</accession>
<dbReference type="AlphaFoldDB" id="A0A9P0YFM0"/>
<name>A0A9P0YFM0_CUSEU</name>
<feature type="compositionally biased region" description="Polar residues" evidence="1">
    <location>
        <begin position="272"/>
        <end position="283"/>
    </location>
</feature>
<evidence type="ECO:0000256" key="1">
    <source>
        <dbReference type="SAM" id="MobiDB-lite"/>
    </source>
</evidence>
<protein>
    <submittedName>
        <fullName evidence="2">Uncharacterized protein</fullName>
    </submittedName>
</protein>
<gene>
    <name evidence="2" type="ORF">CEURO_LOCUS383</name>
</gene>
<feature type="region of interest" description="Disordered" evidence="1">
    <location>
        <begin position="256"/>
        <end position="283"/>
    </location>
</feature>
<feature type="region of interest" description="Disordered" evidence="1">
    <location>
        <begin position="48"/>
        <end position="184"/>
    </location>
</feature>
<dbReference type="EMBL" id="CAMAPE010000002">
    <property type="protein sequence ID" value="CAH9052686.1"/>
    <property type="molecule type" value="Genomic_DNA"/>
</dbReference>
<feature type="compositionally biased region" description="Basic and acidic residues" evidence="1">
    <location>
        <begin position="94"/>
        <end position="106"/>
    </location>
</feature>
<organism evidence="2 3">
    <name type="scientific">Cuscuta europaea</name>
    <name type="common">European dodder</name>
    <dbReference type="NCBI Taxonomy" id="41803"/>
    <lineage>
        <taxon>Eukaryota</taxon>
        <taxon>Viridiplantae</taxon>
        <taxon>Streptophyta</taxon>
        <taxon>Embryophyta</taxon>
        <taxon>Tracheophyta</taxon>
        <taxon>Spermatophyta</taxon>
        <taxon>Magnoliopsida</taxon>
        <taxon>eudicotyledons</taxon>
        <taxon>Gunneridae</taxon>
        <taxon>Pentapetalae</taxon>
        <taxon>asterids</taxon>
        <taxon>lamiids</taxon>
        <taxon>Solanales</taxon>
        <taxon>Convolvulaceae</taxon>
        <taxon>Cuscuteae</taxon>
        <taxon>Cuscuta</taxon>
        <taxon>Cuscuta subgen. Cuscuta</taxon>
    </lineage>
</organism>